<dbReference type="GO" id="GO:0032259">
    <property type="term" value="P:methylation"/>
    <property type="evidence" value="ECO:0007669"/>
    <property type="project" value="UniProtKB-KW"/>
</dbReference>
<evidence type="ECO:0000313" key="1">
    <source>
        <dbReference type="EMBL" id="SMG07790.1"/>
    </source>
</evidence>
<keyword evidence="1" id="KW-0808">Transferase</keyword>
<reference evidence="1 2" key="1">
    <citation type="submission" date="2017-04" db="EMBL/GenBank/DDBJ databases">
        <authorList>
            <person name="Afonso C.L."/>
            <person name="Miller P.J."/>
            <person name="Scott M.A."/>
            <person name="Spackman E."/>
            <person name="Goraichik I."/>
            <person name="Dimitrov K.M."/>
            <person name="Suarez D.L."/>
            <person name="Swayne D.E."/>
        </authorList>
    </citation>
    <scope>NUCLEOTIDE SEQUENCE [LARGE SCALE GENOMIC DNA]</scope>
    <source>
        <strain evidence="1 2">11</strain>
    </source>
</reference>
<dbReference type="OrthoDB" id="2469560at2"/>
<protein>
    <submittedName>
        <fullName evidence="1">Methyltransferase domain-containing protein</fullName>
    </submittedName>
</protein>
<gene>
    <name evidence="1" type="ORF">SAMN06295960_0022</name>
</gene>
<dbReference type="Proteomes" id="UP000193834">
    <property type="component" value="Unassembled WGS sequence"/>
</dbReference>
<dbReference type="Pfam" id="PF13578">
    <property type="entry name" value="Methyltransf_24"/>
    <property type="match status" value="1"/>
</dbReference>
<dbReference type="InterPro" id="IPR029063">
    <property type="entry name" value="SAM-dependent_MTases_sf"/>
</dbReference>
<proteinExistence type="predicted"/>
<accession>A0A1X7I0T3</accession>
<dbReference type="EMBL" id="FXAZ01000001">
    <property type="protein sequence ID" value="SMG07790.1"/>
    <property type="molecule type" value="Genomic_DNA"/>
</dbReference>
<organism evidence="1 2">
    <name type="scientific">Paenibacillus aquistagni</name>
    <dbReference type="NCBI Taxonomy" id="1852522"/>
    <lineage>
        <taxon>Bacteria</taxon>
        <taxon>Bacillati</taxon>
        <taxon>Bacillota</taxon>
        <taxon>Bacilli</taxon>
        <taxon>Bacillales</taxon>
        <taxon>Paenibacillaceae</taxon>
        <taxon>Paenibacillus</taxon>
    </lineage>
</organism>
<dbReference type="GO" id="GO:0008168">
    <property type="term" value="F:methyltransferase activity"/>
    <property type="evidence" value="ECO:0007669"/>
    <property type="project" value="UniProtKB-KW"/>
</dbReference>
<evidence type="ECO:0000313" key="2">
    <source>
        <dbReference type="Proteomes" id="UP000193834"/>
    </source>
</evidence>
<sequence length="232" mass="27006">MNFFWKDIIHPILQRTAPLSIIEIGCAQGYNTMHLLEVAQAHQGKLTVIDPYPQFDTELAKSKYGTAVEIIRDYSLNSLPSITEADVVLIDGDHNWYTVYHELKYLERYEAFPLVFLHDTEWPYARRDMYYFPDSIPEAYRQPNERKGMLPGINELIEGGHNETVWNAKHEYGPRNGVLTAVEDFLSETSHTLRMHHLPHQHGLSIIASNRSQQEQELHAFIQETIRTFWTP</sequence>
<dbReference type="STRING" id="1852522.SAMN06295960_0022"/>
<dbReference type="AlphaFoldDB" id="A0A1X7I0T3"/>
<dbReference type="RefSeq" id="WP_085492353.1">
    <property type="nucleotide sequence ID" value="NZ_FXAZ01000001.1"/>
</dbReference>
<keyword evidence="2" id="KW-1185">Reference proteome</keyword>
<dbReference type="SUPFAM" id="SSF53335">
    <property type="entry name" value="S-adenosyl-L-methionine-dependent methyltransferases"/>
    <property type="match status" value="1"/>
</dbReference>
<keyword evidence="1" id="KW-0489">Methyltransferase</keyword>
<name>A0A1X7I0T3_9BACL</name>
<dbReference type="Gene3D" id="3.40.50.150">
    <property type="entry name" value="Vaccinia Virus protein VP39"/>
    <property type="match status" value="1"/>
</dbReference>